<dbReference type="EMBL" id="FNKD01000001">
    <property type="protein sequence ID" value="SDQ11958.1"/>
    <property type="molecule type" value="Genomic_DNA"/>
</dbReference>
<feature type="transmembrane region" description="Helical" evidence="8">
    <location>
        <begin position="320"/>
        <end position="347"/>
    </location>
</feature>
<keyword evidence="3" id="KW-0813">Transport</keyword>
<evidence type="ECO:0000256" key="6">
    <source>
        <dbReference type="ARBA" id="ARBA00022989"/>
    </source>
</evidence>
<evidence type="ECO:0000256" key="7">
    <source>
        <dbReference type="ARBA" id="ARBA00023136"/>
    </source>
</evidence>
<dbReference type="Proteomes" id="UP000199444">
    <property type="component" value="Unassembled WGS sequence"/>
</dbReference>
<evidence type="ECO:0000256" key="8">
    <source>
        <dbReference type="SAM" id="Phobius"/>
    </source>
</evidence>
<reference evidence="9 10" key="1">
    <citation type="submission" date="2016-10" db="EMBL/GenBank/DDBJ databases">
        <authorList>
            <person name="de Groot N.N."/>
        </authorList>
    </citation>
    <scope>NUCLEOTIDE SEQUENCE [LARGE SCALE GENOMIC DNA]</scope>
    <source>
        <strain evidence="9 10">CGMCC 1.10449</strain>
    </source>
</reference>
<proteinExistence type="inferred from homology"/>
<feature type="transmembrane region" description="Helical" evidence="8">
    <location>
        <begin position="280"/>
        <end position="300"/>
    </location>
</feature>
<feature type="transmembrane region" description="Helical" evidence="8">
    <location>
        <begin position="251"/>
        <end position="273"/>
    </location>
</feature>
<feature type="transmembrane region" description="Helical" evidence="8">
    <location>
        <begin position="76"/>
        <end position="101"/>
    </location>
</feature>
<keyword evidence="5 8" id="KW-0812">Transmembrane</keyword>
<dbReference type="STRING" id="553311.SAMN05216231_0522"/>
<dbReference type="GO" id="GO:0055085">
    <property type="term" value="P:transmembrane transport"/>
    <property type="evidence" value="ECO:0007669"/>
    <property type="project" value="TreeGrafter"/>
</dbReference>
<dbReference type="AlphaFoldDB" id="A0A1H0Y9X6"/>
<protein>
    <submittedName>
        <fullName evidence="9">Predicted PurR-regulated permease PerM</fullName>
    </submittedName>
</protein>
<evidence type="ECO:0000256" key="3">
    <source>
        <dbReference type="ARBA" id="ARBA00022448"/>
    </source>
</evidence>
<dbReference type="RefSeq" id="WP_254788708.1">
    <property type="nucleotide sequence ID" value="NZ_FNKD01000001.1"/>
</dbReference>
<evidence type="ECO:0000313" key="10">
    <source>
        <dbReference type="Proteomes" id="UP000199444"/>
    </source>
</evidence>
<dbReference type="PANTHER" id="PTHR21716">
    <property type="entry name" value="TRANSMEMBRANE PROTEIN"/>
    <property type="match status" value="1"/>
</dbReference>
<comment type="similarity">
    <text evidence="2">Belongs to the autoinducer-2 exporter (AI-2E) (TC 2.A.86) family.</text>
</comment>
<name>A0A1H0Y9X6_9BACI</name>
<organism evidence="9 10">
    <name type="scientific">Virgibacillus salinus</name>
    <dbReference type="NCBI Taxonomy" id="553311"/>
    <lineage>
        <taxon>Bacteria</taxon>
        <taxon>Bacillati</taxon>
        <taxon>Bacillota</taxon>
        <taxon>Bacilli</taxon>
        <taxon>Bacillales</taxon>
        <taxon>Bacillaceae</taxon>
        <taxon>Virgibacillus</taxon>
    </lineage>
</organism>
<feature type="transmembrane region" description="Helical" evidence="8">
    <location>
        <begin position="158"/>
        <end position="187"/>
    </location>
</feature>
<dbReference type="Pfam" id="PF01594">
    <property type="entry name" value="AI-2E_transport"/>
    <property type="match status" value="1"/>
</dbReference>
<gene>
    <name evidence="9" type="ORF">SAMN05216231_0522</name>
</gene>
<evidence type="ECO:0000256" key="2">
    <source>
        <dbReference type="ARBA" id="ARBA00009773"/>
    </source>
</evidence>
<feature type="transmembrane region" description="Helical" evidence="8">
    <location>
        <begin position="46"/>
        <end position="64"/>
    </location>
</feature>
<keyword evidence="6 8" id="KW-1133">Transmembrane helix</keyword>
<keyword evidence="4" id="KW-1003">Cell membrane</keyword>
<evidence type="ECO:0000256" key="4">
    <source>
        <dbReference type="ARBA" id="ARBA00022475"/>
    </source>
</evidence>
<dbReference type="PANTHER" id="PTHR21716:SF53">
    <property type="entry name" value="PERMEASE PERM-RELATED"/>
    <property type="match status" value="1"/>
</dbReference>
<accession>A0A1H0Y9X6</accession>
<dbReference type="GO" id="GO:0005886">
    <property type="term" value="C:plasma membrane"/>
    <property type="evidence" value="ECO:0007669"/>
    <property type="project" value="UniProtKB-SubCell"/>
</dbReference>
<feature type="transmembrane region" description="Helical" evidence="8">
    <location>
        <begin position="223"/>
        <end position="245"/>
    </location>
</feature>
<sequence>MKFKKKVVIMVLDKRWFQILTMFILIFLLILLISVTDFIFDPIFKYMGAVAVPIVGAGILFYLTKPVMHFLEKYKINRVFSIIIVFLLLILLGFLISTYIVPIAQKQFSNLIDNIPKMVSGAEDIITYWQANQNLIPPEVNNTINDFMSNLQSHIESAMSFIFGFVGQLIGFVFALVLVPFFLFFMLKDGERFAPFMTQIFEKKKAENIRALMHKIDDALTSYIQGQLIVSFCIGVLLFIGYLIINLEYALTLALFGMIMCVIPFLGPFLAVIPAIIVGFFQDPMVAVWVAVVMIIAQQIEGNFVSPNVMGRALKLHPLTVITLILAAGSIAGFLGILFAVPFYAVVKTIIVHFYKTYQDSKVNQDDALI</sequence>
<comment type="subcellular location">
    <subcellularLocation>
        <location evidence="1">Cell membrane</location>
        <topology evidence="1">Multi-pass membrane protein</topology>
    </subcellularLocation>
</comment>
<evidence type="ECO:0000256" key="5">
    <source>
        <dbReference type="ARBA" id="ARBA00022692"/>
    </source>
</evidence>
<evidence type="ECO:0000313" key="9">
    <source>
        <dbReference type="EMBL" id="SDQ11958.1"/>
    </source>
</evidence>
<dbReference type="InterPro" id="IPR002549">
    <property type="entry name" value="AI-2E-like"/>
</dbReference>
<evidence type="ECO:0000256" key="1">
    <source>
        <dbReference type="ARBA" id="ARBA00004651"/>
    </source>
</evidence>
<keyword evidence="7 8" id="KW-0472">Membrane</keyword>
<keyword evidence="10" id="KW-1185">Reference proteome</keyword>
<feature type="transmembrane region" description="Helical" evidence="8">
    <location>
        <begin position="20"/>
        <end position="40"/>
    </location>
</feature>